<name>A0ABX4YDC3_9LEPT</name>
<gene>
    <name evidence="1" type="ORF">BES34_020150</name>
</gene>
<reference evidence="1" key="1">
    <citation type="submission" date="2018-01" db="EMBL/GenBank/DDBJ databases">
        <title>Genomic characterization of Leptospira inadai serogroup Lyme isolated from captured rat in Brazil and comparative analysis with human reference strain.</title>
        <authorList>
            <person name="Moreno L.Z."/>
            <person name="Loureiro A.P."/>
            <person name="Miraglia F."/>
            <person name="Kremer F.S."/>
            <person name="Eslabao M.R."/>
            <person name="Dellagostin O.A."/>
            <person name="Lilenbaum W."/>
            <person name="Moreno A.M."/>
        </authorList>
    </citation>
    <scope>NUCLEOTIDE SEQUENCE [LARGE SCALE GENOMIC DNA]</scope>
    <source>
        <strain evidence="1">M34/99</strain>
    </source>
</reference>
<evidence type="ECO:0000313" key="2">
    <source>
        <dbReference type="Proteomes" id="UP000094669"/>
    </source>
</evidence>
<evidence type="ECO:0000313" key="1">
    <source>
        <dbReference type="EMBL" id="PNV72139.1"/>
    </source>
</evidence>
<keyword evidence="2" id="KW-1185">Reference proteome</keyword>
<organism evidence="1 2">
    <name type="scientific">Leptospira inadai serovar Lyme</name>
    <dbReference type="NCBI Taxonomy" id="293084"/>
    <lineage>
        <taxon>Bacteria</taxon>
        <taxon>Pseudomonadati</taxon>
        <taxon>Spirochaetota</taxon>
        <taxon>Spirochaetia</taxon>
        <taxon>Leptospirales</taxon>
        <taxon>Leptospiraceae</taxon>
        <taxon>Leptospira</taxon>
    </lineage>
</organism>
<comment type="caution">
    <text evidence="1">The sequence shown here is derived from an EMBL/GenBank/DDBJ whole genome shotgun (WGS) entry which is preliminary data.</text>
</comment>
<protein>
    <submittedName>
        <fullName evidence="1">Uncharacterized protein</fullName>
    </submittedName>
</protein>
<accession>A0ABX4YDC3</accession>
<sequence>MNTDSSKEFENISKLSGSDLVSDYALLAKRYFKFLIDDFKYKLVKDTRESMSHVIEYQGNNRKIRLNFDLRDNFFYFRIYNGLDVKYSDTDRENIKVFPDLIKKFNLPLKLKELQPDKKQFDLALKKNAELLKNYGKDILTGKEWF</sequence>
<dbReference type="Proteomes" id="UP000094669">
    <property type="component" value="Unassembled WGS sequence"/>
</dbReference>
<dbReference type="RefSeq" id="WP_010410301.1">
    <property type="nucleotide sequence ID" value="NZ_MCRM02000035.1"/>
</dbReference>
<dbReference type="EMBL" id="MCRM02000035">
    <property type="protein sequence ID" value="PNV72139.1"/>
    <property type="molecule type" value="Genomic_DNA"/>
</dbReference>
<proteinExistence type="predicted"/>